<dbReference type="RefSeq" id="WP_194120646.1">
    <property type="nucleotide sequence ID" value="NZ_JACYGY010000001.1"/>
</dbReference>
<comment type="caution">
    <text evidence="1">The sequence shown here is derived from an EMBL/GenBank/DDBJ whole genome shotgun (WGS) entry which is preliminary data.</text>
</comment>
<sequence>MTLKKYSILYLTDLYFEAKGRKYYEEDLYLTSRLRESFDILLCHPCDSARFEEMVDLIVFRNTGPVLHYKNYYNSFITRINTKNIACYNTMTGKADMKGKSYLTELTKAGYPVIPTIEQLQDLSFLPESDKYMVKLKDGADSIGMQVIDKEALATIELDGNIVQPFVDFIYEVSFYFIDKDFQYALYAPDKTKRWNLEIYEATAEDLTFATQFITWNTVTHGIQRVDACRTSDGDLLLVELEDLNPYLSLDLLTHETRDKFVKNFIESISKTISEKQPGL</sequence>
<proteinExistence type="predicted"/>
<organism evidence="1 2">
    <name type="scientific">Dyadobacter subterraneus</name>
    <dbReference type="NCBI Taxonomy" id="2773304"/>
    <lineage>
        <taxon>Bacteria</taxon>
        <taxon>Pseudomonadati</taxon>
        <taxon>Bacteroidota</taxon>
        <taxon>Cytophagia</taxon>
        <taxon>Cytophagales</taxon>
        <taxon>Spirosomataceae</taxon>
        <taxon>Dyadobacter</taxon>
    </lineage>
</organism>
<name>A0ABR9WAG2_9BACT</name>
<evidence type="ECO:0000313" key="1">
    <source>
        <dbReference type="EMBL" id="MBE9462437.1"/>
    </source>
</evidence>
<dbReference type="SUPFAM" id="SSF56059">
    <property type="entry name" value="Glutathione synthetase ATP-binding domain-like"/>
    <property type="match status" value="1"/>
</dbReference>
<keyword evidence="2" id="KW-1185">Reference proteome</keyword>
<evidence type="ECO:0008006" key="3">
    <source>
        <dbReference type="Google" id="ProtNLM"/>
    </source>
</evidence>
<protein>
    <recommendedName>
        <fullName evidence="3">ATP-grasp domain-containing protein</fullName>
    </recommendedName>
</protein>
<dbReference type="Proteomes" id="UP000634134">
    <property type="component" value="Unassembled WGS sequence"/>
</dbReference>
<gene>
    <name evidence="1" type="ORF">IEE83_11150</name>
</gene>
<dbReference type="EMBL" id="JACYGY010000001">
    <property type="protein sequence ID" value="MBE9462437.1"/>
    <property type="molecule type" value="Genomic_DNA"/>
</dbReference>
<reference evidence="2" key="1">
    <citation type="submission" date="2023-07" db="EMBL/GenBank/DDBJ databases">
        <title>Dyadobacter sp. nov 'subterranea' isolated from contaminted grondwater.</title>
        <authorList>
            <person name="Szabo I."/>
            <person name="Al-Omari J."/>
            <person name="Szerdahelyi S.G."/>
            <person name="Rado J."/>
        </authorList>
    </citation>
    <scope>NUCLEOTIDE SEQUENCE [LARGE SCALE GENOMIC DNA]</scope>
    <source>
        <strain evidence="2">UP-52</strain>
    </source>
</reference>
<evidence type="ECO:0000313" key="2">
    <source>
        <dbReference type="Proteomes" id="UP000634134"/>
    </source>
</evidence>
<accession>A0ABR9WAG2</accession>